<feature type="region of interest" description="Disordered" evidence="1">
    <location>
        <begin position="449"/>
        <end position="475"/>
    </location>
</feature>
<organism evidence="2">
    <name type="scientific">Melicertus latisulcatus pemonivirus</name>
    <dbReference type="NCBI Taxonomy" id="2984278"/>
    <lineage>
        <taxon>Viruses</taxon>
        <taxon>Viruses incertae sedis</taxon>
        <taxon>Naldaviricetes</taxon>
        <taxon>Nimaviridae</taxon>
    </lineage>
</organism>
<dbReference type="EMBL" id="LC738875">
    <property type="protein sequence ID" value="BDT62419.1"/>
    <property type="molecule type" value="Genomic_DNA"/>
</dbReference>
<proteinExistence type="predicted"/>
<sequence length="1109" mass="119502">MKTMKGERNKKRARNSLVKRQIRTDKVAASRRGKRTGCISCMDGEEGEETRLYRGSGINARGDKEIVDDKARTSTVRHNDGEVPKQPIPTPEELTASVTSAFHSNVMNTVGRAIAQFVTCAADRYLTSENRTTEVENRSWTIAIETALKDLASYLSTLQTCRHPGDRQTDSHGLLAAFHLDRERALRAAMRSVASLYPTDSPARSAIARYSSAKELNLAPNLDLLLEQEMIRCSSPAVPNSECLRDLAGFRRDTALVFCGPVIHGLRGLKSFPADVIAFALTEAISFIEATDQFYWVHDDFPGDDFRSLLMGVNVRALAAIETDPSLEPLKPQCMDLRRLAMLQRRPTEPAGFLPENYSRPIVASDVLLTPGMVYDDLIVKASELLGVLTHLAAIRNLEKRGILCPGFFSAVGLILSHCIAHKIDSGHIGSLSMGGLRAVARRAVAAGRHTQQQQIADDSREEDDGDRSLHNEEVAGSGTARLMATVGGFFGDSSAFGEELRQLVLDGHVGDLVNFSDSVLDKDKASPRIRRLVGSLLDLVGRMKEKEMSVKASFAPPEGDRENRDDVELFTVVKSLPDPLLDRRMLASVYASWFPDFASRHVISVLGPGGFTAQLSASLTGLLSEFLSTNGPVVSFLKEITREAVENLVALMTAVMSQEANDGNLSLPVESNGTASTYIARFSPFGRDGVFSKNVVALTRLQKNPTSVAVGQKEATPTELIAPIPSSETASVAEHMKWHTAVQYVIGTPEGAAGLKRLADNTLLLKRSDSNGQYPALITALFGNLSESSASAPSDLDTISSCSTGLLAVAETCIALTPMSLRDGNKEGGDSGLIISVDTEALEKAIEVIVQRFQLHMAIRIGTCESLKPARVVAANRADVPVGSLSCKSSAVSEAIVSAFSRRYLSTLQERGCIQSLHKQHGRSNKADDTLIAAVAKRGGDLVQGQVALATVTAVAFAVQMLFIKTSPPTAEVTSKFSSTQTLGLVSSLAFLCVMTTLKAAMDMTRLSNPHFFSVLESLNLGRLPADVTGNVQTGVYTIGKDIGTPTNNKGNDVKRSGRFSTQPKMWSIVDSSPMRNVILGSGSGSFITKIPPSSIDTMSMLDVITSG</sequence>
<protein>
    <submittedName>
        <fullName evidence="2">Wsv271-like protein</fullName>
    </submittedName>
</protein>
<accession>A0A9C7C623</accession>
<name>A0A9C7C623_9VIRU</name>
<evidence type="ECO:0000256" key="1">
    <source>
        <dbReference type="SAM" id="MobiDB-lite"/>
    </source>
</evidence>
<evidence type="ECO:0000313" key="2">
    <source>
        <dbReference type="EMBL" id="BDT62419.1"/>
    </source>
</evidence>
<reference evidence="2" key="1">
    <citation type="submission" date="2022-10" db="EMBL/GenBank/DDBJ databases">
        <title>Genome sequences of endogenous nimaviruses in decapod crustaceans.</title>
        <authorList>
            <person name="Kawato S."/>
            <person name="Nozaki R."/>
            <person name="Kondo H."/>
            <person name="Hirono I."/>
        </authorList>
    </citation>
    <scope>NUCLEOTIDE SEQUENCE</scope>
    <source>
        <strain evidence="2">Okinawa2016</strain>
    </source>
</reference>